<reference evidence="9" key="1">
    <citation type="journal article" date="2014" name="Front. Microbiol.">
        <title>High frequency of phylogenetically diverse reductive dehalogenase-homologous genes in deep subseafloor sedimentary metagenomes.</title>
        <authorList>
            <person name="Kawai M."/>
            <person name="Futagami T."/>
            <person name="Toyoda A."/>
            <person name="Takaki Y."/>
            <person name="Nishi S."/>
            <person name="Hori S."/>
            <person name="Arai W."/>
            <person name="Tsubouchi T."/>
            <person name="Morono Y."/>
            <person name="Uchiyama I."/>
            <person name="Ito T."/>
            <person name="Fujiyama A."/>
            <person name="Inagaki F."/>
            <person name="Takami H."/>
        </authorList>
    </citation>
    <scope>NUCLEOTIDE SEQUENCE</scope>
    <source>
        <strain evidence="9">Expedition CK06-06</strain>
    </source>
</reference>
<keyword evidence="4" id="KW-0406">Ion transport</keyword>
<dbReference type="GO" id="GO:0046933">
    <property type="term" value="F:proton-transporting ATP synthase activity, rotational mechanism"/>
    <property type="evidence" value="ECO:0007669"/>
    <property type="project" value="InterPro"/>
</dbReference>
<organism evidence="9">
    <name type="scientific">marine sediment metagenome</name>
    <dbReference type="NCBI Taxonomy" id="412755"/>
    <lineage>
        <taxon>unclassified sequences</taxon>
        <taxon>metagenomes</taxon>
        <taxon>ecological metagenomes</taxon>
    </lineage>
</organism>
<dbReference type="NCBIfam" id="TIGR01216">
    <property type="entry name" value="ATP_synt_epsi"/>
    <property type="match status" value="1"/>
</dbReference>
<evidence type="ECO:0000256" key="7">
    <source>
        <dbReference type="ARBA" id="ARBA00023310"/>
    </source>
</evidence>
<keyword evidence="3" id="KW-0813">Transport</keyword>
<feature type="domain" description="ATP synthase F1 complex delta/epsilon subunit N-terminal" evidence="8">
    <location>
        <begin position="9"/>
        <end position="85"/>
    </location>
</feature>
<dbReference type="CDD" id="cd12152">
    <property type="entry name" value="F1-ATPase_delta"/>
    <property type="match status" value="1"/>
</dbReference>
<protein>
    <recommendedName>
        <fullName evidence="8">ATP synthase F1 complex delta/epsilon subunit N-terminal domain-containing protein</fullName>
    </recommendedName>
</protein>
<comment type="caution">
    <text evidence="9">The sequence shown here is derived from an EMBL/GenBank/DDBJ whole genome shotgun (WGS) entry which is preliminary data.</text>
</comment>
<comment type="similarity">
    <text evidence="2">Belongs to the ATPase epsilon chain family.</text>
</comment>
<evidence type="ECO:0000256" key="3">
    <source>
        <dbReference type="ARBA" id="ARBA00022448"/>
    </source>
</evidence>
<keyword evidence="6" id="KW-0139">CF(1)</keyword>
<evidence type="ECO:0000256" key="6">
    <source>
        <dbReference type="ARBA" id="ARBA00023196"/>
    </source>
</evidence>
<evidence type="ECO:0000259" key="8">
    <source>
        <dbReference type="Pfam" id="PF02823"/>
    </source>
</evidence>
<keyword evidence="5" id="KW-0472">Membrane</keyword>
<comment type="subcellular location">
    <subcellularLocation>
        <location evidence="1">Membrane</location>
        <topology evidence="1">Peripheral membrane protein</topology>
    </subcellularLocation>
</comment>
<dbReference type="Gene3D" id="2.60.15.10">
    <property type="entry name" value="F0F1 ATP synthase delta/epsilon subunit, N-terminal"/>
    <property type="match status" value="1"/>
</dbReference>
<name>X0TQ05_9ZZZZ</name>
<evidence type="ECO:0000256" key="4">
    <source>
        <dbReference type="ARBA" id="ARBA00023065"/>
    </source>
</evidence>
<dbReference type="GO" id="GO:0045259">
    <property type="term" value="C:proton-transporting ATP synthase complex"/>
    <property type="evidence" value="ECO:0007669"/>
    <property type="project" value="UniProtKB-KW"/>
</dbReference>
<dbReference type="PANTHER" id="PTHR13822">
    <property type="entry name" value="ATP SYNTHASE DELTA/EPSILON CHAIN"/>
    <property type="match status" value="1"/>
</dbReference>
<dbReference type="SUPFAM" id="SSF51344">
    <property type="entry name" value="Epsilon subunit of F1F0-ATP synthase N-terminal domain"/>
    <property type="match status" value="1"/>
</dbReference>
<evidence type="ECO:0000313" key="9">
    <source>
        <dbReference type="EMBL" id="GAF78200.1"/>
    </source>
</evidence>
<sequence length="86" mass="9038">MASAPVFATKIVTRNEELFADEVVSVVAPGQEGYFGVKANHAPFMVALGIGELRVTTPDSQTHYFAIAGGVAEVQDNVLMVLADTG</sequence>
<dbReference type="PANTHER" id="PTHR13822:SF10">
    <property type="entry name" value="ATP SYNTHASE EPSILON CHAIN, CHLOROPLASTIC"/>
    <property type="match status" value="1"/>
</dbReference>
<dbReference type="EMBL" id="BARS01005755">
    <property type="protein sequence ID" value="GAF78200.1"/>
    <property type="molecule type" value="Genomic_DNA"/>
</dbReference>
<evidence type="ECO:0000256" key="5">
    <source>
        <dbReference type="ARBA" id="ARBA00023136"/>
    </source>
</evidence>
<dbReference type="InterPro" id="IPR020546">
    <property type="entry name" value="ATP_synth_F1_dsu/esu_N"/>
</dbReference>
<dbReference type="Pfam" id="PF02823">
    <property type="entry name" value="ATP-synt_DE_N"/>
    <property type="match status" value="1"/>
</dbReference>
<gene>
    <name evidence="9" type="ORF">S01H1_11290</name>
</gene>
<proteinExistence type="inferred from homology"/>
<evidence type="ECO:0000256" key="2">
    <source>
        <dbReference type="ARBA" id="ARBA00005712"/>
    </source>
</evidence>
<evidence type="ECO:0000256" key="1">
    <source>
        <dbReference type="ARBA" id="ARBA00004170"/>
    </source>
</evidence>
<accession>X0TQ05</accession>
<keyword evidence="7" id="KW-0066">ATP synthesis</keyword>
<dbReference type="AlphaFoldDB" id="X0TQ05"/>
<dbReference type="InterPro" id="IPR001469">
    <property type="entry name" value="ATP_synth_F1_dsu/esu"/>
</dbReference>
<feature type="non-terminal residue" evidence="9">
    <location>
        <position position="86"/>
    </location>
</feature>
<dbReference type="InterPro" id="IPR036771">
    <property type="entry name" value="ATPsynth_dsu/esu_N"/>
</dbReference>